<protein>
    <submittedName>
        <fullName evidence="1">Uncharacterized protein</fullName>
    </submittedName>
</protein>
<dbReference type="Proteomes" id="UP000002424">
    <property type="component" value="Chromosome"/>
</dbReference>
<dbReference type="AlphaFoldDB" id="C1DKD4"/>
<keyword evidence="2" id="KW-1185">Reference proteome</keyword>
<name>C1DKD4_AZOVD</name>
<reference evidence="1 2" key="1">
    <citation type="journal article" date="2009" name="J. Bacteriol.">
        <title>Genome sequence of Azotobacter vinelandii, an obligate aerobe specialized to support diverse anaerobic metabolic processes.</title>
        <authorList>
            <person name="Setubal J.C."/>
            <person name="dos Santos P."/>
            <person name="Goldman B.S."/>
            <person name="Ertesvag H."/>
            <person name="Espin G."/>
            <person name="Rubio L.M."/>
            <person name="Valla S."/>
            <person name="Almeida N.F."/>
            <person name="Balasubramanian D."/>
            <person name="Cromes L."/>
            <person name="Curatti L."/>
            <person name="Du Z."/>
            <person name="Godsy E."/>
            <person name="Goodner B."/>
            <person name="Hellner-Burris K."/>
            <person name="Hernandez J.A."/>
            <person name="Houmiel K."/>
            <person name="Imperial J."/>
            <person name="Kennedy C."/>
            <person name="Larson T.J."/>
            <person name="Latreille P."/>
            <person name="Ligon L.S."/>
            <person name="Lu J."/>
            <person name="Maerk M."/>
            <person name="Miller N.M."/>
            <person name="Norton S."/>
            <person name="O'Carroll I.P."/>
            <person name="Paulsen I."/>
            <person name="Raulfs E.C."/>
            <person name="Roemer R."/>
            <person name="Rosser J."/>
            <person name="Segura D."/>
            <person name="Slater S."/>
            <person name="Stricklin S.L."/>
            <person name="Studholme D.J."/>
            <person name="Sun J."/>
            <person name="Viana C.J."/>
            <person name="Wallin E."/>
            <person name="Wang B."/>
            <person name="Wheeler C."/>
            <person name="Zhu H."/>
            <person name="Dean D.R."/>
            <person name="Dixon R."/>
            <person name="Wood D."/>
        </authorList>
    </citation>
    <scope>NUCLEOTIDE SEQUENCE [LARGE SCALE GENOMIC DNA]</scope>
    <source>
        <strain evidence="2">DJ / ATCC BAA-1303</strain>
    </source>
</reference>
<accession>C1DKD4</accession>
<dbReference type="KEGG" id="avn:Avin_05440"/>
<dbReference type="HOGENOM" id="CLU_3362952_0_0_6"/>
<organism evidence="1 2">
    <name type="scientific">Azotobacter vinelandii (strain DJ / ATCC BAA-1303)</name>
    <dbReference type="NCBI Taxonomy" id="322710"/>
    <lineage>
        <taxon>Bacteria</taxon>
        <taxon>Pseudomonadati</taxon>
        <taxon>Pseudomonadota</taxon>
        <taxon>Gammaproteobacteria</taxon>
        <taxon>Pseudomonadales</taxon>
        <taxon>Pseudomonadaceae</taxon>
        <taxon>Azotobacter</taxon>
    </lineage>
</organism>
<sequence>MWPIPPYVFVARHPVALQGKDKKSAVILPEKPPIQ</sequence>
<gene>
    <name evidence="1" type="ordered locus">Avin_05440</name>
</gene>
<evidence type="ECO:0000313" key="2">
    <source>
        <dbReference type="Proteomes" id="UP000002424"/>
    </source>
</evidence>
<proteinExistence type="predicted"/>
<evidence type="ECO:0000313" key="1">
    <source>
        <dbReference type="EMBL" id="ACO76797.1"/>
    </source>
</evidence>
<dbReference type="EnsemblBacteria" id="ACO76797">
    <property type="protein sequence ID" value="ACO76797"/>
    <property type="gene ID" value="Avin_05440"/>
</dbReference>
<dbReference type="EMBL" id="CP001157">
    <property type="protein sequence ID" value="ACO76797.1"/>
    <property type="molecule type" value="Genomic_DNA"/>
</dbReference>